<evidence type="ECO:0000256" key="4">
    <source>
        <dbReference type="ARBA" id="ARBA00022737"/>
    </source>
</evidence>
<evidence type="ECO:0000313" key="7">
    <source>
        <dbReference type="EMBL" id="MCD9561493.1"/>
    </source>
</evidence>
<keyword evidence="5" id="KW-1133">Transmembrane helix</keyword>
<accession>A0ABS8URM0</accession>
<dbReference type="SUPFAM" id="SSF52047">
    <property type="entry name" value="RNI-like"/>
    <property type="match status" value="1"/>
</dbReference>
<evidence type="ECO:0000313" key="8">
    <source>
        <dbReference type="Proteomes" id="UP000823775"/>
    </source>
</evidence>
<dbReference type="Gene3D" id="3.80.10.10">
    <property type="entry name" value="Ribonuclease Inhibitor"/>
    <property type="match status" value="1"/>
</dbReference>
<name>A0ABS8URM0_DATST</name>
<comment type="subcellular location">
    <subcellularLocation>
        <location evidence="1">Membrane</location>
    </subcellularLocation>
</comment>
<dbReference type="EMBL" id="JACEIK010002488">
    <property type="protein sequence ID" value="MCD9561493.1"/>
    <property type="molecule type" value="Genomic_DNA"/>
</dbReference>
<organism evidence="7 8">
    <name type="scientific">Datura stramonium</name>
    <name type="common">Jimsonweed</name>
    <name type="synonym">Common thornapple</name>
    <dbReference type="NCBI Taxonomy" id="4076"/>
    <lineage>
        <taxon>Eukaryota</taxon>
        <taxon>Viridiplantae</taxon>
        <taxon>Streptophyta</taxon>
        <taxon>Embryophyta</taxon>
        <taxon>Tracheophyta</taxon>
        <taxon>Spermatophyta</taxon>
        <taxon>Magnoliopsida</taxon>
        <taxon>eudicotyledons</taxon>
        <taxon>Gunneridae</taxon>
        <taxon>Pentapetalae</taxon>
        <taxon>asterids</taxon>
        <taxon>lamiids</taxon>
        <taxon>Solanales</taxon>
        <taxon>Solanaceae</taxon>
        <taxon>Solanoideae</taxon>
        <taxon>Datureae</taxon>
        <taxon>Datura</taxon>
    </lineage>
</organism>
<reference evidence="7 8" key="1">
    <citation type="journal article" date="2021" name="BMC Genomics">
        <title>Datura genome reveals duplications of psychoactive alkaloid biosynthetic genes and high mutation rate following tissue culture.</title>
        <authorList>
            <person name="Rajewski A."/>
            <person name="Carter-House D."/>
            <person name="Stajich J."/>
            <person name="Litt A."/>
        </authorList>
    </citation>
    <scope>NUCLEOTIDE SEQUENCE [LARGE SCALE GENOMIC DNA]</scope>
    <source>
        <strain evidence="7">AR-01</strain>
    </source>
</reference>
<evidence type="ECO:0000256" key="1">
    <source>
        <dbReference type="ARBA" id="ARBA00004370"/>
    </source>
</evidence>
<keyword evidence="3" id="KW-0812">Transmembrane</keyword>
<keyword evidence="6" id="KW-0472">Membrane</keyword>
<evidence type="ECO:0000256" key="3">
    <source>
        <dbReference type="ARBA" id="ARBA00022692"/>
    </source>
</evidence>
<dbReference type="PANTHER" id="PTHR27008">
    <property type="entry name" value="OS04G0122200 PROTEIN"/>
    <property type="match status" value="1"/>
</dbReference>
<sequence>MPLLLPNFDGIACLRIHSSRGYVQRNICLIPESLGNLEYLEFLNLHMNIFFNDSAFSLFASLTNYRNLKVFWFGDNPLDGVFPASARNFSNSLQSFQGNGCKLKDVIPKEIGNLTKLTRMNLYSNELIENIPNLSGEIPKSLEALVYLKDLKFSFNKLSGDIPTGGPFANATGQSFLSNDAFCGNSKLNVSPCVI</sequence>
<dbReference type="Proteomes" id="UP000823775">
    <property type="component" value="Unassembled WGS sequence"/>
</dbReference>
<comment type="caution">
    <text evidence="7">The sequence shown here is derived from an EMBL/GenBank/DDBJ whole genome shotgun (WGS) entry which is preliminary data.</text>
</comment>
<gene>
    <name evidence="7" type="ORF">HAX54_020620</name>
</gene>
<keyword evidence="8" id="KW-1185">Reference proteome</keyword>
<evidence type="ECO:0000256" key="6">
    <source>
        <dbReference type="ARBA" id="ARBA00023136"/>
    </source>
</evidence>
<dbReference type="InterPro" id="IPR032675">
    <property type="entry name" value="LRR_dom_sf"/>
</dbReference>
<keyword evidence="2" id="KW-0433">Leucine-rich repeat</keyword>
<keyword evidence="4" id="KW-0677">Repeat</keyword>
<evidence type="ECO:0000256" key="5">
    <source>
        <dbReference type="ARBA" id="ARBA00022989"/>
    </source>
</evidence>
<dbReference type="PANTHER" id="PTHR27008:SF602">
    <property type="entry name" value="LRR RECEPTOR-LIKE SERINE_THREONINE-PROTEIN KINASE EFR"/>
    <property type="match status" value="1"/>
</dbReference>
<evidence type="ECO:0000256" key="2">
    <source>
        <dbReference type="ARBA" id="ARBA00022614"/>
    </source>
</evidence>
<dbReference type="InterPro" id="IPR051809">
    <property type="entry name" value="Plant_receptor-like_S/T_kinase"/>
</dbReference>
<proteinExistence type="predicted"/>
<protein>
    <submittedName>
        <fullName evidence="7">Uncharacterized protein</fullName>
    </submittedName>
</protein>